<keyword evidence="10" id="KW-0325">Glycoprotein</keyword>
<dbReference type="InterPro" id="IPR002126">
    <property type="entry name" value="Cadherin-like_dom"/>
</dbReference>
<dbReference type="Gene3D" id="2.60.40.60">
    <property type="entry name" value="Cadherins"/>
    <property type="match status" value="3"/>
</dbReference>
<evidence type="ECO:0000256" key="8">
    <source>
        <dbReference type="ARBA" id="ARBA00022989"/>
    </source>
</evidence>
<evidence type="ECO:0000313" key="15">
    <source>
        <dbReference type="Proteomes" id="UP000694545"/>
    </source>
</evidence>
<dbReference type="GO" id="GO:0005886">
    <property type="term" value="C:plasma membrane"/>
    <property type="evidence" value="ECO:0007669"/>
    <property type="project" value="UniProtKB-SubCell"/>
</dbReference>
<evidence type="ECO:0000256" key="9">
    <source>
        <dbReference type="ARBA" id="ARBA00023136"/>
    </source>
</evidence>
<keyword evidence="15" id="KW-1185">Reference proteome</keyword>
<reference evidence="14" key="2">
    <citation type="submission" date="2025-09" db="UniProtKB">
        <authorList>
            <consortium name="Ensembl"/>
        </authorList>
    </citation>
    <scope>IDENTIFICATION</scope>
</reference>
<feature type="region of interest" description="Disordered" evidence="12">
    <location>
        <begin position="24"/>
        <end position="50"/>
    </location>
</feature>
<evidence type="ECO:0000259" key="13">
    <source>
        <dbReference type="PROSITE" id="PS50268"/>
    </source>
</evidence>
<dbReference type="SUPFAM" id="SSF49313">
    <property type="entry name" value="Cadherin-like"/>
    <property type="match status" value="3"/>
</dbReference>
<evidence type="ECO:0000256" key="4">
    <source>
        <dbReference type="ARBA" id="ARBA00022729"/>
    </source>
</evidence>
<dbReference type="Proteomes" id="UP000694545">
    <property type="component" value="Unplaced"/>
</dbReference>
<dbReference type="PANTHER" id="PTHR24028">
    <property type="entry name" value="CADHERIN-87A"/>
    <property type="match status" value="1"/>
</dbReference>
<dbReference type="InterPro" id="IPR020894">
    <property type="entry name" value="Cadherin_CS"/>
</dbReference>
<keyword evidence="5" id="KW-0677">Repeat</keyword>
<keyword evidence="9" id="KW-0472">Membrane</keyword>
<accession>A0A8D2JIB5</accession>
<dbReference type="Pfam" id="PF00028">
    <property type="entry name" value="Cadherin"/>
    <property type="match status" value="2"/>
</dbReference>
<keyword evidence="4" id="KW-0732">Signal</keyword>
<dbReference type="Ensembl" id="ENSVKKT00000010847.1">
    <property type="protein sequence ID" value="ENSVKKP00000010589.1"/>
    <property type="gene ID" value="ENSVKKG00000007449.1"/>
</dbReference>
<sequence length="285" mass="31425">MDARSWPSYPSLLHWRGRFPCSSPPEPHCAAVGQYSGSREKRGPDPDIGANSLQDYQLSPNQYFTLEVRERKDGSKYAELVLQKPLDREEEQTLHLILTALDGGEPRKTGTAQIRINITDANDNPPVFSQDVYRVSLKENAPVGSQVLQIVASDKDEGSYGQIRYHFSNIPADAKKKFRLDPVSGTITLMEPLDFEETEEYMLTIAAKDGGGSVTHCDIDIKVSDENDNPPEVMFASVFSPVVEDSPLGTLIALINVNDKDTGDNGKVTCQIQGDPPFKILPTSS</sequence>
<dbReference type="FunFam" id="2.60.40.60:FF:000007">
    <property type="entry name" value="Protocadherin alpha 2"/>
    <property type="match status" value="1"/>
</dbReference>
<dbReference type="PROSITE" id="PS00232">
    <property type="entry name" value="CADHERIN_1"/>
    <property type="match status" value="1"/>
</dbReference>
<keyword evidence="8" id="KW-1133">Transmembrane helix</keyword>
<evidence type="ECO:0000256" key="3">
    <source>
        <dbReference type="ARBA" id="ARBA00022692"/>
    </source>
</evidence>
<dbReference type="CDD" id="cd11304">
    <property type="entry name" value="Cadherin_repeat"/>
    <property type="match status" value="3"/>
</dbReference>
<evidence type="ECO:0000256" key="2">
    <source>
        <dbReference type="ARBA" id="ARBA00022475"/>
    </source>
</evidence>
<dbReference type="InterPro" id="IPR050174">
    <property type="entry name" value="Protocadherin/Cadherin-CA"/>
</dbReference>
<dbReference type="InterPro" id="IPR015919">
    <property type="entry name" value="Cadherin-like_sf"/>
</dbReference>
<keyword evidence="7" id="KW-0130">Cell adhesion</keyword>
<feature type="domain" description="Cadherin" evidence="13">
    <location>
        <begin position="45"/>
        <end position="128"/>
    </location>
</feature>
<evidence type="ECO:0000256" key="7">
    <source>
        <dbReference type="ARBA" id="ARBA00022889"/>
    </source>
</evidence>
<evidence type="ECO:0000256" key="6">
    <source>
        <dbReference type="ARBA" id="ARBA00022837"/>
    </source>
</evidence>
<evidence type="ECO:0000256" key="11">
    <source>
        <dbReference type="PROSITE-ProRule" id="PRU00043"/>
    </source>
</evidence>
<dbReference type="PROSITE" id="PS50268">
    <property type="entry name" value="CADHERIN_2"/>
    <property type="match status" value="2"/>
</dbReference>
<organism evidence="14 15">
    <name type="scientific">Varanus komodoensis</name>
    <name type="common">Komodo dragon</name>
    <dbReference type="NCBI Taxonomy" id="61221"/>
    <lineage>
        <taxon>Eukaryota</taxon>
        <taxon>Metazoa</taxon>
        <taxon>Chordata</taxon>
        <taxon>Craniata</taxon>
        <taxon>Vertebrata</taxon>
        <taxon>Euteleostomi</taxon>
        <taxon>Lepidosauria</taxon>
        <taxon>Squamata</taxon>
        <taxon>Bifurcata</taxon>
        <taxon>Unidentata</taxon>
        <taxon>Episquamata</taxon>
        <taxon>Toxicofera</taxon>
        <taxon>Anguimorpha</taxon>
        <taxon>Paleoanguimorpha</taxon>
        <taxon>Varanoidea</taxon>
        <taxon>Varanidae</taxon>
        <taxon>Varanus</taxon>
    </lineage>
</organism>
<dbReference type="PANTHER" id="PTHR24028:SF73">
    <property type="entry name" value="PROTOCADHERIN GAMMA-B3-RELATED"/>
    <property type="match status" value="1"/>
</dbReference>
<dbReference type="PRINTS" id="PR00205">
    <property type="entry name" value="CADHERIN"/>
</dbReference>
<dbReference type="AlphaFoldDB" id="A0A8D2JIB5"/>
<evidence type="ECO:0000256" key="5">
    <source>
        <dbReference type="ARBA" id="ARBA00022737"/>
    </source>
</evidence>
<comment type="subcellular location">
    <subcellularLocation>
        <location evidence="1">Cell membrane</location>
        <topology evidence="1">Single-pass type I membrane protein</topology>
    </subcellularLocation>
</comment>
<keyword evidence="6 11" id="KW-0106">Calcium</keyword>
<dbReference type="GO" id="GO:0007156">
    <property type="term" value="P:homophilic cell adhesion via plasma membrane adhesion molecules"/>
    <property type="evidence" value="ECO:0007669"/>
    <property type="project" value="InterPro"/>
</dbReference>
<dbReference type="SMART" id="SM00112">
    <property type="entry name" value="CA"/>
    <property type="match status" value="2"/>
</dbReference>
<evidence type="ECO:0000256" key="12">
    <source>
        <dbReference type="SAM" id="MobiDB-lite"/>
    </source>
</evidence>
<dbReference type="OMA" id="TITLMEP"/>
<evidence type="ECO:0000313" key="14">
    <source>
        <dbReference type="Ensembl" id="ENSVKKP00000010589.1"/>
    </source>
</evidence>
<dbReference type="FunFam" id="2.60.40.60:FF:000002">
    <property type="entry name" value="Protocadherin alpha 2"/>
    <property type="match status" value="1"/>
</dbReference>
<feature type="domain" description="Cadherin" evidence="13">
    <location>
        <begin position="129"/>
        <end position="233"/>
    </location>
</feature>
<keyword evidence="2" id="KW-1003">Cell membrane</keyword>
<dbReference type="GO" id="GO:0005509">
    <property type="term" value="F:calcium ion binding"/>
    <property type="evidence" value="ECO:0007669"/>
    <property type="project" value="UniProtKB-UniRule"/>
</dbReference>
<evidence type="ECO:0000256" key="10">
    <source>
        <dbReference type="ARBA" id="ARBA00023180"/>
    </source>
</evidence>
<reference evidence="14" key="1">
    <citation type="submission" date="2025-08" db="UniProtKB">
        <authorList>
            <consortium name="Ensembl"/>
        </authorList>
    </citation>
    <scope>IDENTIFICATION</scope>
</reference>
<protein>
    <recommendedName>
        <fullName evidence="13">Cadherin domain-containing protein</fullName>
    </recommendedName>
</protein>
<evidence type="ECO:0000256" key="1">
    <source>
        <dbReference type="ARBA" id="ARBA00004251"/>
    </source>
</evidence>
<proteinExistence type="predicted"/>
<keyword evidence="3" id="KW-0812">Transmembrane</keyword>
<name>A0A8D2JIB5_VARKO</name>